<reference evidence="3 4" key="1">
    <citation type="submission" date="2020-08" db="EMBL/GenBank/DDBJ databases">
        <title>Genome sequencing of Purple Non-Sulfur Bacteria from various extreme environments.</title>
        <authorList>
            <person name="Mayer M."/>
        </authorList>
    </citation>
    <scope>NUCLEOTIDE SEQUENCE [LARGE SCALE GENOMIC DNA]</scope>
    <source>
        <strain evidence="3 4">JA131</strain>
    </source>
</reference>
<keyword evidence="4" id="KW-1185">Reference proteome</keyword>
<evidence type="ECO:0000259" key="2">
    <source>
        <dbReference type="Pfam" id="PF13439"/>
    </source>
</evidence>
<sequence>MTQPAAPPPRQTTADAPAASASGSRVETCTPWDHRAPPGQADRVMADRIMIVTDAWYPQVNGVVRTLDTLRATLERRGHRVHMVTPDQFDTVPCPTYPQIRLALAQRARLSRMIDDLRPRVLHIATEGPLGWAARAACLDRDIPFTTAFHTRFPEYVHARFWVPLDWSYALLRHFHSRSRAIMVATPSIEDELTRWGFANIRRWGRGVDTALFRPRDKSALDTTITGPRPWFVYVGRVAIEKNIEGFLDLDLPGTKIVVGAGPQLEELRSRYPDVVFTGEKRGEELAQHYAVGDAFVFPSLTDTFGLVLLEALSCGVPVAAFPVAGPRDVIGAAPVGRLDHDLRAAALAALDTPAETCRAFALRHSWDTSVDQFLANVSPFDPDILLGRADHAAVAS</sequence>
<evidence type="ECO:0000313" key="4">
    <source>
        <dbReference type="Proteomes" id="UP000554286"/>
    </source>
</evidence>
<dbReference type="PANTHER" id="PTHR45947:SF3">
    <property type="entry name" value="SULFOQUINOVOSYL TRANSFERASE SQD2"/>
    <property type="match status" value="1"/>
</dbReference>
<name>A0A7W6RG62_9PROT</name>
<accession>A0A7W6RG62</accession>
<dbReference type="Pfam" id="PF13439">
    <property type="entry name" value="Glyco_transf_4"/>
    <property type="match status" value="1"/>
</dbReference>
<proteinExistence type="predicted"/>
<evidence type="ECO:0000313" key="3">
    <source>
        <dbReference type="EMBL" id="MBB4267938.1"/>
    </source>
</evidence>
<feature type="region of interest" description="Disordered" evidence="1">
    <location>
        <begin position="1"/>
        <end position="40"/>
    </location>
</feature>
<protein>
    <submittedName>
        <fullName evidence="3">Glycosyltransferase involved in cell wall biosynthesis</fullName>
    </submittedName>
</protein>
<keyword evidence="3" id="KW-0808">Transferase</keyword>
<dbReference type="Proteomes" id="UP000554286">
    <property type="component" value="Unassembled WGS sequence"/>
</dbReference>
<dbReference type="InterPro" id="IPR028098">
    <property type="entry name" value="Glyco_trans_4-like_N"/>
</dbReference>
<comment type="caution">
    <text evidence="3">The sequence shown here is derived from an EMBL/GenBank/DDBJ whole genome shotgun (WGS) entry which is preliminary data.</text>
</comment>
<dbReference type="Gene3D" id="3.40.50.2000">
    <property type="entry name" value="Glycogen Phosphorylase B"/>
    <property type="match status" value="2"/>
</dbReference>
<dbReference type="Pfam" id="PF13692">
    <property type="entry name" value="Glyco_trans_1_4"/>
    <property type="match status" value="1"/>
</dbReference>
<evidence type="ECO:0000256" key="1">
    <source>
        <dbReference type="SAM" id="MobiDB-lite"/>
    </source>
</evidence>
<feature type="compositionally biased region" description="Pro residues" evidence="1">
    <location>
        <begin position="1"/>
        <end position="10"/>
    </location>
</feature>
<dbReference type="CDD" id="cd03814">
    <property type="entry name" value="GT4-like"/>
    <property type="match status" value="1"/>
</dbReference>
<feature type="domain" description="Glycosyltransferase subfamily 4-like N-terminal" evidence="2">
    <location>
        <begin position="60"/>
        <end position="211"/>
    </location>
</feature>
<dbReference type="SUPFAM" id="SSF53756">
    <property type="entry name" value="UDP-Glycosyltransferase/glycogen phosphorylase"/>
    <property type="match status" value="1"/>
</dbReference>
<organism evidence="3 4">
    <name type="scientific">Roseospira visakhapatnamensis</name>
    <dbReference type="NCBI Taxonomy" id="390880"/>
    <lineage>
        <taxon>Bacteria</taxon>
        <taxon>Pseudomonadati</taxon>
        <taxon>Pseudomonadota</taxon>
        <taxon>Alphaproteobacteria</taxon>
        <taxon>Rhodospirillales</taxon>
        <taxon>Rhodospirillaceae</taxon>
        <taxon>Roseospira</taxon>
    </lineage>
</organism>
<gene>
    <name evidence="3" type="ORF">GGD89_003591</name>
</gene>
<dbReference type="EMBL" id="JACIGK010000039">
    <property type="protein sequence ID" value="MBB4267938.1"/>
    <property type="molecule type" value="Genomic_DNA"/>
</dbReference>
<dbReference type="InterPro" id="IPR050194">
    <property type="entry name" value="Glycosyltransferase_grp1"/>
</dbReference>
<dbReference type="PANTHER" id="PTHR45947">
    <property type="entry name" value="SULFOQUINOVOSYL TRANSFERASE SQD2"/>
    <property type="match status" value="1"/>
</dbReference>
<dbReference type="AlphaFoldDB" id="A0A7W6RG62"/>
<dbReference type="GO" id="GO:0016757">
    <property type="term" value="F:glycosyltransferase activity"/>
    <property type="evidence" value="ECO:0007669"/>
    <property type="project" value="TreeGrafter"/>
</dbReference>